<reference evidence="2" key="1">
    <citation type="submission" date="2020-10" db="EMBL/GenBank/DDBJ databases">
        <authorList>
            <person name="Gilroy R."/>
        </authorList>
    </citation>
    <scope>NUCLEOTIDE SEQUENCE</scope>
    <source>
        <strain evidence="2">B1-3475</strain>
    </source>
</reference>
<gene>
    <name evidence="2" type="ORF">IAC08_08645</name>
</gene>
<dbReference type="PANTHER" id="PTHR37841:SF1">
    <property type="entry name" value="DUF3298 DOMAIN-CONTAINING PROTEIN"/>
    <property type="match status" value="1"/>
</dbReference>
<dbReference type="PANTHER" id="PTHR37841">
    <property type="entry name" value="GLR2918 PROTEIN"/>
    <property type="match status" value="1"/>
</dbReference>
<dbReference type="InterPro" id="IPR032774">
    <property type="entry name" value="WG_beta_rep"/>
</dbReference>
<sequence length="565" mass="63155">MKTKLLIIAAAALFASCGTSSSDAGWKTDELRYIPLIDKDDNYHYVDVEKKSETTWGTFEFATLFRDGYSIVSKDSEGYYFMDDKGKFLRDSVFRDVTIFHEGIAWAVEPGGPLTAISKSGKVLFELKKGETAYAFHDGYAAFSDADGLWGIVDKKGNVVVAPKWEEVIPMVVDGLIAVKDYKKGWCIANVDGNAVTGYYDDICMIDTENSFQKNYVQALREGRIPVKDDRGNCGIVDKKGNVVINPQFDEIILDGKNYLFCKGDAYGWCDKDGQYIINPQFDEAKPFGDNNITPALDEKGYCGFIDRKGEWVITPQFYDAEAFMPSGIALTVDENSDDYGAVDKSGKWVINPQFRMMYNYGSAENVLVMDQSLNFGIIDSKGKYLISPNYKTAPEELTDNISGISGKYSATSDYVDIDAYAKIIDEQICRLKSSTTGGLLKEYGLSESRFPKSDKTMTLTTVNAMLDMEISVKISDVNAWSRESDGWFGYNYTFLPDVPVDNYTLSVGFSSWGKAWRFVDKIFGKLTEKYPYDEENGTFTIPGYPMVFGVVIPDGGMVFNIKTE</sequence>
<feature type="chain" id="PRO_5038803736" evidence="1">
    <location>
        <begin position="25"/>
        <end position="565"/>
    </location>
</feature>
<evidence type="ECO:0000256" key="1">
    <source>
        <dbReference type="SAM" id="SignalP"/>
    </source>
</evidence>
<name>A0A9D9HMC3_9BACT</name>
<dbReference type="SUPFAM" id="SSF69360">
    <property type="entry name" value="Cell wall binding repeat"/>
    <property type="match status" value="1"/>
</dbReference>
<organism evidence="2 3">
    <name type="scientific">Candidatus Cryptobacteroides intestinigallinarum</name>
    <dbReference type="NCBI Taxonomy" id="2840767"/>
    <lineage>
        <taxon>Bacteria</taxon>
        <taxon>Pseudomonadati</taxon>
        <taxon>Bacteroidota</taxon>
        <taxon>Bacteroidia</taxon>
        <taxon>Bacteroidales</taxon>
        <taxon>Candidatus Cryptobacteroides</taxon>
    </lineage>
</organism>
<accession>A0A9D9HMC3</accession>
<dbReference type="AlphaFoldDB" id="A0A9D9HMC3"/>
<keyword evidence="1" id="KW-0732">Signal</keyword>
<dbReference type="Proteomes" id="UP000823617">
    <property type="component" value="Unassembled WGS sequence"/>
</dbReference>
<comment type="caution">
    <text evidence="2">The sequence shown here is derived from an EMBL/GenBank/DDBJ whole genome shotgun (WGS) entry which is preliminary data.</text>
</comment>
<evidence type="ECO:0000313" key="3">
    <source>
        <dbReference type="Proteomes" id="UP000823617"/>
    </source>
</evidence>
<proteinExistence type="predicted"/>
<dbReference type="PROSITE" id="PS51257">
    <property type="entry name" value="PROKAR_LIPOPROTEIN"/>
    <property type="match status" value="1"/>
</dbReference>
<feature type="signal peptide" evidence="1">
    <location>
        <begin position="1"/>
        <end position="24"/>
    </location>
</feature>
<dbReference type="EMBL" id="JADIMK010000094">
    <property type="protein sequence ID" value="MBO8456448.1"/>
    <property type="molecule type" value="Genomic_DNA"/>
</dbReference>
<protein>
    <submittedName>
        <fullName evidence="2">WG repeat-containing protein</fullName>
    </submittedName>
</protein>
<dbReference type="Pfam" id="PF14903">
    <property type="entry name" value="WG_beta_rep"/>
    <property type="match status" value="5"/>
</dbReference>
<reference evidence="2" key="2">
    <citation type="journal article" date="2021" name="PeerJ">
        <title>Extensive microbial diversity within the chicken gut microbiome revealed by metagenomics and culture.</title>
        <authorList>
            <person name="Gilroy R."/>
            <person name="Ravi A."/>
            <person name="Getino M."/>
            <person name="Pursley I."/>
            <person name="Horton D.L."/>
            <person name="Alikhan N.F."/>
            <person name="Baker D."/>
            <person name="Gharbi K."/>
            <person name="Hall N."/>
            <person name="Watson M."/>
            <person name="Adriaenssens E.M."/>
            <person name="Foster-Nyarko E."/>
            <person name="Jarju S."/>
            <person name="Secka A."/>
            <person name="Antonio M."/>
            <person name="Oren A."/>
            <person name="Chaudhuri R.R."/>
            <person name="La Ragione R."/>
            <person name="Hildebrand F."/>
            <person name="Pallen M.J."/>
        </authorList>
    </citation>
    <scope>NUCLEOTIDE SEQUENCE</scope>
    <source>
        <strain evidence="2">B1-3475</strain>
    </source>
</reference>
<evidence type="ECO:0000313" key="2">
    <source>
        <dbReference type="EMBL" id="MBO8456448.1"/>
    </source>
</evidence>